<dbReference type="EMBL" id="CAUYUJ010000004">
    <property type="protein sequence ID" value="CAK0788202.1"/>
    <property type="molecule type" value="Genomic_DNA"/>
</dbReference>
<gene>
    <name evidence="2" type="ORF">PCOR1329_LOCUS143</name>
</gene>
<protein>
    <submittedName>
        <fullName evidence="2">Uncharacterized protein</fullName>
    </submittedName>
</protein>
<proteinExistence type="predicted"/>
<evidence type="ECO:0000313" key="3">
    <source>
        <dbReference type="Proteomes" id="UP001189429"/>
    </source>
</evidence>
<keyword evidence="3" id="KW-1185">Reference proteome</keyword>
<evidence type="ECO:0000313" key="2">
    <source>
        <dbReference type="EMBL" id="CAK0788202.1"/>
    </source>
</evidence>
<organism evidence="2 3">
    <name type="scientific">Prorocentrum cordatum</name>
    <dbReference type="NCBI Taxonomy" id="2364126"/>
    <lineage>
        <taxon>Eukaryota</taxon>
        <taxon>Sar</taxon>
        <taxon>Alveolata</taxon>
        <taxon>Dinophyceae</taxon>
        <taxon>Prorocentrales</taxon>
        <taxon>Prorocentraceae</taxon>
        <taxon>Prorocentrum</taxon>
    </lineage>
</organism>
<comment type="caution">
    <text evidence="2">The sequence shown here is derived from an EMBL/GenBank/DDBJ whole genome shotgun (WGS) entry which is preliminary data.</text>
</comment>
<feature type="non-terminal residue" evidence="2">
    <location>
        <position position="1"/>
    </location>
</feature>
<feature type="region of interest" description="Disordered" evidence="1">
    <location>
        <begin position="150"/>
        <end position="184"/>
    </location>
</feature>
<name>A0ABN9P6B7_9DINO</name>
<reference evidence="2" key="1">
    <citation type="submission" date="2023-10" db="EMBL/GenBank/DDBJ databases">
        <authorList>
            <person name="Chen Y."/>
            <person name="Shah S."/>
            <person name="Dougan E. K."/>
            <person name="Thang M."/>
            <person name="Chan C."/>
        </authorList>
    </citation>
    <scope>NUCLEOTIDE SEQUENCE [LARGE SCALE GENOMIC DNA]</scope>
</reference>
<evidence type="ECO:0000256" key="1">
    <source>
        <dbReference type="SAM" id="MobiDB-lite"/>
    </source>
</evidence>
<accession>A0ABN9P6B7</accession>
<dbReference type="Proteomes" id="UP001189429">
    <property type="component" value="Unassembled WGS sequence"/>
</dbReference>
<feature type="compositionally biased region" description="Low complexity" evidence="1">
    <location>
        <begin position="174"/>
        <end position="183"/>
    </location>
</feature>
<feature type="non-terminal residue" evidence="2">
    <location>
        <position position="342"/>
    </location>
</feature>
<sequence length="342" mass="36965">AIKTLEGLVKLQTEEYVAMQGQLRDKNAALSHTTGQLAVQEQQHRDATAELHEVVRPHSTAVLNLADSISGDPSKLELTCGEDLFGLAEFVDVTGDGKRQAKARETELEAWFQETAMALFGELKAKAEQAKRDEDELRERLKAKRRPRQICADALGQQSAPSSETLRDGEAEPEALAGAAPSEVRPGFARHQLLQWCAQEDAKDDGREHYPGARNLDWSRLIGGDVVGGAQVLELFKCQPMQKQQPRIDSRMWRLDIPAGDLGDDGGEQTAQAWKRAVEDLERVSRPLMEAGSVADDAAQRLKSAREAIVSSKAEAPGGGWSSTGAAFDAAAAPPAAGAAQL</sequence>